<name>A0A3S0XG04_9BURK</name>
<proteinExistence type="predicted"/>
<dbReference type="OrthoDB" id="9171634at2"/>
<protein>
    <submittedName>
        <fullName evidence="1">Uncharacterized protein</fullName>
    </submittedName>
</protein>
<evidence type="ECO:0000313" key="2">
    <source>
        <dbReference type="Proteomes" id="UP000281118"/>
    </source>
</evidence>
<sequence length="93" mass="10512">MSAIQLIQRPVFRAPTKGRDYLTARAAANAEAGAMLARKYPTERAAYENGMCYDPGYHWSGDERLVRVHARLSKRIMARFRAAAAIDAQRRET</sequence>
<accession>A0A3S0XG04</accession>
<dbReference type="Proteomes" id="UP000281118">
    <property type="component" value="Unassembled WGS sequence"/>
</dbReference>
<comment type="caution">
    <text evidence="1">The sequence shown here is derived from an EMBL/GenBank/DDBJ whole genome shotgun (WGS) entry which is preliminary data.</text>
</comment>
<gene>
    <name evidence="1" type="ORF">EJP67_18395</name>
</gene>
<dbReference type="AlphaFoldDB" id="A0A3S0XG04"/>
<dbReference type="EMBL" id="RXFT01000007">
    <property type="protein sequence ID" value="RUR69031.1"/>
    <property type="molecule type" value="Genomic_DNA"/>
</dbReference>
<evidence type="ECO:0000313" key="1">
    <source>
        <dbReference type="EMBL" id="RUR69031.1"/>
    </source>
</evidence>
<reference evidence="1 2" key="1">
    <citation type="submission" date="2018-12" db="EMBL/GenBank/DDBJ databases">
        <title>The genome sequences of Variovorax guangxiensis DSM 27352.</title>
        <authorList>
            <person name="Gao J."/>
            <person name="Sun J."/>
        </authorList>
    </citation>
    <scope>NUCLEOTIDE SEQUENCE [LARGE SCALE GENOMIC DNA]</scope>
    <source>
        <strain evidence="1 2">DSM 27352</strain>
    </source>
</reference>
<dbReference type="RefSeq" id="WP_126023147.1">
    <property type="nucleotide sequence ID" value="NZ_RXFT01000007.1"/>
</dbReference>
<organism evidence="1 2">
    <name type="scientific">Variovorax guangxiensis</name>
    <dbReference type="NCBI Taxonomy" id="1775474"/>
    <lineage>
        <taxon>Bacteria</taxon>
        <taxon>Pseudomonadati</taxon>
        <taxon>Pseudomonadota</taxon>
        <taxon>Betaproteobacteria</taxon>
        <taxon>Burkholderiales</taxon>
        <taxon>Comamonadaceae</taxon>
        <taxon>Variovorax</taxon>
    </lineage>
</organism>